<dbReference type="Pfam" id="PF10387">
    <property type="entry name" value="DUF2442"/>
    <property type="match status" value="1"/>
</dbReference>
<comment type="caution">
    <text evidence="1">The sequence shown here is derived from an EMBL/GenBank/DDBJ whole genome shotgun (WGS) entry which is preliminary data.</text>
</comment>
<accession>A0ABT6CED1</accession>
<organism evidence="1 2">
    <name type="scientific">Novosphingobium cyanobacteriorum</name>
    <dbReference type="NCBI Taxonomy" id="3024215"/>
    <lineage>
        <taxon>Bacteria</taxon>
        <taxon>Pseudomonadati</taxon>
        <taxon>Pseudomonadota</taxon>
        <taxon>Alphaproteobacteria</taxon>
        <taxon>Sphingomonadales</taxon>
        <taxon>Sphingomonadaceae</taxon>
        <taxon>Novosphingobium</taxon>
    </lineage>
</organism>
<evidence type="ECO:0000313" key="2">
    <source>
        <dbReference type="Proteomes" id="UP001222770"/>
    </source>
</evidence>
<name>A0ABT6CED1_9SPHN</name>
<gene>
    <name evidence="1" type="ORF">POM99_03610</name>
</gene>
<sequence length="149" mass="16261">MSGDTMRVISAVQAIAPASLALTWSDGSKAEVDLSAWLDHPALHSLRDVDRFRAAELGDWGHSIVWPGDVELGADALWLETLSAKGQGDTRAFLEWRMRNRLSLTKAAEALGLSRRMIAYYSNGEKKVPKAILLACTGWEMGKGLHQAA</sequence>
<dbReference type="RefSeq" id="WP_277275442.1">
    <property type="nucleotide sequence ID" value="NZ_JAROCY010000003.1"/>
</dbReference>
<dbReference type="Proteomes" id="UP001222770">
    <property type="component" value="Unassembled WGS sequence"/>
</dbReference>
<protein>
    <submittedName>
        <fullName evidence="1">DUF2442 domain-containing protein</fullName>
    </submittedName>
</protein>
<dbReference type="InterPro" id="IPR010982">
    <property type="entry name" value="Lambda_DNA-bd_dom_sf"/>
</dbReference>
<dbReference type="InterPro" id="IPR036782">
    <property type="entry name" value="NE0471-like_N"/>
</dbReference>
<proteinExistence type="predicted"/>
<dbReference type="InterPro" id="IPR001387">
    <property type="entry name" value="Cro/C1-type_HTH"/>
</dbReference>
<dbReference type="CDD" id="cd00093">
    <property type="entry name" value="HTH_XRE"/>
    <property type="match status" value="1"/>
</dbReference>
<dbReference type="EMBL" id="JAROCY010000003">
    <property type="protein sequence ID" value="MDF8332276.1"/>
    <property type="molecule type" value="Genomic_DNA"/>
</dbReference>
<dbReference type="SUPFAM" id="SSF47413">
    <property type="entry name" value="lambda repressor-like DNA-binding domains"/>
    <property type="match status" value="1"/>
</dbReference>
<dbReference type="InterPro" id="IPR018841">
    <property type="entry name" value="DUF2442"/>
</dbReference>
<dbReference type="SUPFAM" id="SSF143880">
    <property type="entry name" value="NE0471 N-terminal domain-like"/>
    <property type="match status" value="1"/>
</dbReference>
<keyword evidence="2" id="KW-1185">Reference proteome</keyword>
<reference evidence="1 2" key="1">
    <citation type="submission" date="2023-03" db="EMBL/GenBank/DDBJ databases">
        <title>Novosphingobium cyanobacteriorum sp. nov., isolated from a eutrophic reservoir during the Microcystis bloom period.</title>
        <authorList>
            <person name="Kang M."/>
            <person name="Le V."/>
            <person name="Ko S.-R."/>
            <person name="Lee S.-A."/>
            <person name="Ahn C.-Y."/>
        </authorList>
    </citation>
    <scope>NUCLEOTIDE SEQUENCE [LARGE SCALE GENOMIC DNA]</scope>
    <source>
        <strain evidence="1 2">HBC54</strain>
    </source>
</reference>
<dbReference type="Gene3D" id="1.10.260.40">
    <property type="entry name" value="lambda repressor-like DNA-binding domains"/>
    <property type="match status" value="1"/>
</dbReference>
<evidence type="ECO:0000313" key="1">
    <source>
        <dbReference type="EMBL" id="MDF8332276.1"/>
    </source>
</evidence>
<dbReference type="Gene3D" id="3.30.2020.10">
    <property type="entry name" value="NE0471-like N-terminal domain"/>
    <property type="match status" value="1"/>
</dbReference>